<gene>
    <name evidence="5" type="ORF">E1283_12170</name>
</gene>
<evidence type="ECO:0000256" key="4">
    <source>
        <dbReference type="ARBA" id="ARBA00023317"/>
    </source>
</evidence>
<protein>
    <submittedName>
        <fullName evidence="5">Phosphatidylserine decarboxylase</fullName>
    </submittedName>
</protein>
<dbReference type="GO" id="GO:0004609">
    <property type="term" value="F:phosphatidylserine decarboxylase activity"/>
    <property type="evidence" value="ECO:0007669"/>
    <property type="project" value="InterPro"/>
</dbReference>
<dbReference type="RefSeq" id="WP_132817998.1">
    <property type="nucleotide sequence ID" value="NZ_SMKI01000103.1"/>
</dbReference>
<evidence type="ECO:0000313" key="5">
    <source>
        <dbReference type="EMBL" id="TDC75518.1"/>
    </source>
</evidence>
<sequence>MADDPQKALEDFLKKIQEWYAADYRGFATLFDTAIANVVPYPEGTKPEVRQDWRGKKIKDLCDFFREWYEWDWKAKPNEGLYYIEKFSWINYENDYGMVFVTCGAGREMMYEFTKVQGLQADYPGTEGQQLIDIWKAELGSRMDDFSTGPWATFNDFFVRDLKDDKRRPIDAEDDNSVVVAPTDCVINMIVDELTAETPIPVKTVTMNVKQLLADSEYHRKFIPSKDENGDPVPGGTAVSCILLPDTYHWYHSPVAGEVVEAHDDIGGVLYGMRDFPGLLNKGNVGYGFDYEMFDDFRRGYVIFRTTFKDPLGKEHETFVGMVTVGLNSIGSVNFLPEFRNPKKPVQVTKGQKVGNFKYGGSLNILLFEYGRFPALQVYMGQRIGTLEKRDRTEKLFVHPHHSQARRRLFTAP</sequence>
<evidence type="ECO:0000256" key="1">
    <source>
        <dbReference type="ARBA" id="ARBA00022793"/>
    </source>
</evidence>
<dbReference type="InterPro" id="IPR003817">
    <property type="entry name" value="PS_Dcarbxylase"/>
</dbReference>
<keyword evidence="3" id="KW-0456">Lyase</keyword>
<name>A0A4R4TDB1_9ACTN</name>
<evidence type="ECO:0000256" key="3">
    <source>
        <dbReference type="ARBA" id="ARBA00023239"/>
    </source>
</evidence>
<keyword evidence="6" id="KW-1185">Reference proteome</keyword>
<dbReference type="Pfam" id="PF02666">
    <property type="entry name" value="PS_Dcarbxylase"/>
    <property type="match status" value="1"/>
</dbReference>
<keyword evidence="1" id="KW-0210">Decarboxylase</keyword>
<dbReference type="AlphaFoldDB" id="A0A4R4TDB1"/>
<dbReference type="PANTHER" id="PTHR10067">
    <property type="entry name" value="PHOSPHATIDYLSERINE DECARBOXYLASE"/>
    <property type="match status" value="1"/>
</dbReference>
<dbReference type="EMBL" id="SMKI01000103">
    <property type="protein sequence ID" value="TDC75518.1"/>
    <property type="molecule type" value="Genomic_DNA"/>
</dbReference>
<reference evidence="5 6" key="1">
    <citation type="submission" date="2019-03" db="EMBL/GenBank/DDBJ databases">
        <title>Draft genome sequences of novel Actinobacteria.</title>
        <authorList>
            <person name="Sahin N."/>
            <person name="Ay H."/>
            <person name="Saygin H."/>
        </authorList>
    </citation>
    <scope>NUCLEOTIDE SEQUENCE [LARGE SCALE GENOMIC DNA]</scope>
    <source>
        <strain evidence="5 6">DSM 41900</strain>
    </source>
</reference>
<evidence type="ECO:0000256" key="2">
    <source>
        <dbReference type="ARBA" id="ARBA00023145"/>
    </source>
</evidence>
<dbReference type="OrthoDB" id="9802030at2"/>
<keyword evidence="4" id="KW-0670">Pyruvate</keyword>
<comment type="caution">
    <text evidence="5">The sequence shown here is derived from an EMBL/GenBank/DDBJ whole genome shotgun (WGS) entry which is preliminary data.</text>
</comment>
<accession>A0A4R4TDB1</accession>
<evidence type="ECO:0000313" key="6">
    <source>
        <dbReference type="Proteomes" id="UP000295345"/>
    </source>
</evidence>
<keyword evidence="2" id="KW-0865">Zymogen</keyword>
<dbReference type="Proteomes" id="UP000295345">
    <property type="component" value="Unassembled WGS sequence"/>
</dbReference>
<dbReference type="GO" id="GO:0008654">
    <property type="term" value="P:phospholipid biosynthetic process"/>
    <property type="evidence" value="ECO:0007669"/>
    <property type="project" value="InterPro"/>
</dbReference>
<organism evidence="5 6">
    <name type="scientific">Streptomyces hainanensis</name>
    <dbReference type="NCBI Taxonomy" id="402648"/>
    <lineage>
        <taxon>Bacteria</taxon>
        <taxon>Bacillati</taxon>
        <taxon>Actinomycetota</taxon>
        <taxon>Actinomycetes</taxon>
        <taxon>Kitasatosporales</taxon>
        <taxon>Streptomycetaceae</taxon>
        <taxon>Streptomyces</taxon>
    </lineage>
</organism>
<proteinExistence type="predicted"/>